<evidence type="ECO:0000313" key="9">
    <source>
        <dbReference type="Proteomes" id="UP000193118"/>
    </source>
</evidence>
<feature type="domain" description="Outer membrane protein beta-barrel" evidence="7">
    <location>
        <begin position="10"/>
        <end position="183"/>
    </location>
</feature>
<evidence type="ECO:0000256" key="5">
    <source>
        <dbReference type="ARBA" id="ARBA00023136"/>
    </source>
</evidence>
<reference evidence="9" key="1">
    <citation type="submission" date="2017-01" db="EMBL/GenBank/DDBJ databases">
        <authorList>
            <person name="Wolfgang W.J."/>
            <person name="Cole J."/>
            <person name="Wroblewski D."/>
            <person name="Mcginnis J."/>
            <person name="Musser K.A."/>
        </authorList>
    </citation>
    <scope>NUCLEOTIDE SEQUENCE [LARGE SCALE GENOMIC DNA]</scope>
    <source>
        <strain evidence="9">DSM 19151</strain>
    </source>
</reference>
<dbReference type="InterPro" id="IPR051723">
    <property type="entry name" value="Bact_OM_Invasion-Related"/>
</dbReference>
<accession>A0A1X3DDV1</accession>
<keyword evidence="2" id="KW-1134">Transmembrane beta strand</keyword>
<keyword evidence="9" id="KW-1185">Reference proteome</keyword>
<evidence type="ECO:0000256" key="6">
    <source>
        <dbReference type="SAM" id="SignalP"/>
    </source>
</evidence>
<evidence type="ECO:0000313" key="8">
    <source>
        <dbReference type="EMBL" id="OSI17955.1"/>
    </source>
</evidence>
<keyword evidence="4 6" id="KW-0732">Signal</keyword>
<feature type="signal peptide" evidence="6">
    <location>
        <begin position="1"/>
        <end position="19"/>
    </location>
</feature>
<keyword evidence="3" id="KW-0812">Transmembrane</keyword>
<proteinExistence type="predicted"/>
<dbReference type="EMBL" id="MTBO01000006">
    <property type="protein sequence ID" value="OSI17955.1"/>
    <property type="molecule type" value="Genomic_DNA"/>
</dbReference>
<evidence type="ECO:0000259" key="7">
    <source>
        <dbReference type="Pfam" id="PF13505"/>
    </source>
</evidence>
<dbReference type="OrthoDB" id="8605709at2"/>
<dbReference type="RefSeq" id="WP_085365464.1">
    <property type="nucleotide sequence ID" value="NZ_CAUJPZ010000014.1"/>
</dbReference>
<dbReference type="InterPro" id="IPR011250">
    <property type="entry name" value="OMP/PagP_B-barrel"/>
</dbReference>
<dbReference type="GO" id="GO:0009279">
    <property type="term" value="C:cell outer membrane"/>
    <property type="evidence" value="ECO:0007669"/>
    <property type="project" value="UniProtKB-SubCell"/>
</dbReference>
<dbReference type="AlphaFoldDB" id="A0A1X3DDV1"/>
<protein>
    <recommendedName>
        <fullName evidence="7">Outer membrane protein beta-barrel domain-containing protein</fullName>
    </recommendedName>
</protein>
<dbReference type="Gene3D" id="2.40.160.20">
    <property type="match status" value="1"/>
</dbReference>
<evidence type="ECO:0000256" key="1">
    <source>
        <dbReference type="ARBA" id="ARBA00004571"/>
    </source>
</evidence>
<evidence type="ECO:0000256" key="3">
    <source>
        <dbReference type="ARBA" id="ARBA00022692"/>
    </source>
</evidence>
<sequence length="183" mass="19593">MKKALLTVLALGSAAVVSAQPLSNTFTGPSVEIGVGTSKTDVKNSNLNEKHKADVAVRGNYNVEYGNNWIGGTEVAVKPVHHTVGTNATGKVKQKVDASASYVQGYRFAQDAMVYGKVGYHYGQFEGVNGRDRSMDGLGYGAGLKYAVTPNVEVGGEWEQTRFKRGGDKATNNSYMATVGYRF</sequence>
<feature type="chain" id="PRO_5012214061" description="Outer membrane protein beta-barrel domain-containing protein" evidence="6">
    <location>
        <begin position="20"/>
        <end position="183"/>
    </location>
</feature>
<dbReference type="STRING" id="194197.BWD09_04170"/>
<organism evidence="8 9">
    <name type="scientific">Neisseria dentiae</name>
    <dbReference type="NCBI Taxonomy" id="194197"/>
    <lineage>
        <taxon>Bacteria</taxon>
        <taxon>Pseudomonadati</taxon>
        <taxon>Pseudomonadota</taxon>
        <taxon>Betaproteobacteria</taxon>
        <taxon>Neisseriales</taxon>
        <taxon>Neisseriaceae</taxon>
        <taxon>Neisseria</taxon>
    </lineage>
</organism>
<dbReference type="SUPFAM" id="SSF56925">
    <property type="entry name" value="OMPA-like"/>
    <property type="match status" value="1"/>
</dbReference>
<dbReference type="PANTHER" id="PTHR35892">
    <property type="entry name" value="OUTER MEMBRANE PROTEIN PAGN-RELATED"/>
    <property type="match status" value="1"/>
</dbReference>
<dbReference type="GeneID" id="94581903"/>
<evidence type="ECO:0000256" key="2">
    <source>
        <dbReference type="ARBA" id="ARBA00022452"/>
    </source>
</evidence>
<dbReference type="InterPro" id="IPR027385">
    <property type="entry name" value="Beta-barrel_OMP"/>
</dbReference>
<gene>
    <name evidence="8" type="ORF">BWD09_04170</name>
</gene>
<comment type="subcellular location">
    <subcellularLocation>
        <location evidence="1">Cell outer membrane</location>
        <topology evidence="1">Multi-pass membrane protein</topology>
    </subcellularLocation>
</comment>
<dbReference type="Proteomes" id="UP000193118">
    <property type="component" value="Unassembled WGS sequence"/>
</dbReference>
<dbReference type="Pfam" id="PF13505">
    <property type="entry name" value="OMP_b-brl"/>
    <property type="match status" value="1"/>
</dbReference>
<dbReference type="PANTHER" id="PTHR35892:SF2">
    <property type="entry name" value="OUTER MEMBRANE PROTEIN PAGN"/>
    <property type="match status" value="1"/>
</dbReference>
<comment type="caution">
    <text evidence="8">The sequence shown here is derived from an EMBL/GenBank/DDBJ whole genome shotgun (WGS) entry which is preliminary data.</text>
</comment>
<name>A0A1X3DDV1_9NEIS</name>
<evidence type="ECO:0000256" key="4">
    <source>
        <dbReference type="ARBA" id="ARBA00022729"/>
    </source>
</evidence>
<keyword evidence="5" id="KW-0472">Membrane</keyword>